<feature type="signal peptide" evidence="1">
    <location>
        <begin position="1"/>
        <end position="20"/>
    </location>
</feature>
<evidence type="ECO:0000256" key="1">
    <source>
        <dbReference type="SAM" id="SignalP"/>
    </source>
</evidence>
<reference evidence="3" key="1">
    <citation type="submission" date="2016-10" db="EMBL/GenBank/DDBJ databases">
        <authorList>
            <person name="Varghese N."/>
            <person name="Submissions S."/>
        </authorList>
    </citation>
    <scope>NUCLEOTIDE SEQUENCE [LARGE SCALE GENOMIC DNA]</scope>
    <source>
        <strain evidence="3">CGMCC 4.6609</strain>
    </source>
</reference>
<accession>A0A1H0NGD4</accession>
<sequence>MNARLSLVTACAGVALVVTGCGGGAAPASQGSSAPATTTTTTQSAADPVKWAGAFCSGTTPVLTGAVELITVVAANAENPPAIKEGMLKLLDTGGKAMADTEKKLKDVGAPGPEHQAMHDELVKMFGEGSKEYVTVREQISKIDANAPDFMAQVEKIGGDSADPSKLSDQIKKLDADPKLKDAVKNAPECTEMRTKLGKIIGQ</sequence>
<dbReference type="RefSeq" id="WP_090097578.1">
    <property type="nucleotide sequence ID" value="NZ_FNIX01000004.1"/>
</dbReference>
<organism evidence="2 3">
    <name type="scientific">Lentzea jiangxiensis</name>
    <dbReference type="NCBI Taxonomy" id="641025"/>
    <lineage>
        <taxon>Bacteria</taxon>
        <taxon>Bacillati</taxon>
        <taxon>Actinomycetota</taxon>
        <taxon>Actinomycetes</taxon>
        <taxon>Pseudonocardiales</taxon>
        <taxon>Pseudonocardiaceae</taxon>
        <taxon>Lentzea</taxon>
    </lineage>
</organism>
<name>A0A1H0NGD4_9PSEU</name>
<dbReference type="AlphaFoldDB" id="A0A1H0NGD4"/>
<evidence type="ECO:0000313" key="2">
    <source>
        <dbReference type="EMBL" id="SDO91475.1"/>
    </source>
</evidence>
<dbReference type="PROSITE" id="PS51257">
    <property type="entry name" value="PROKAR_LIPOPROTEIN"/>
    <property type="match status" value="1"/>
</dbReference>
<evidence type="ECO:0008006" key="4">
    <source>
        <dbReference type="Google" id="ProtNLM"/>
    </source>
</evidence>
<feature type="chain" id="PRO_5039443099" description="DUF4142 domain-containing protein" evidence="1">
    <location>
        <begin position="21"/>
        <end position="203"/>
    </location>
</feature>
<gene>
    <name evidence="2" type="ORF">SAMN05421507_104393</name>
</gene>
<dbReference type="OrthoDB" id="3689568at2"/>
<dbReference type="STRING" id="641025.SAMN05421507_104393"/>
<protein>
    <recommendedName>
        <fullName evidence="4">DUF4142 domain-containing protein</fullName>
    </recommendedName>
</protein>
<keyword evidence="1" id="KW-0732">Signal</keyword>
<dbReference type="Proteomes" id="UP000199691">
    <property type="component" value="Unassembled WGS sequence"/>
</dbReference>
<evidence type="ECO:0000313" key="3">
    <source>
        <dbReference type="Proteomes" id="UP000199691"/>
    </source>
</evidence>
<proteinExistence type="predicted"/>
<keyword evidence="3" id="KW-1185">Reference proteome</keyword>
<dbReference type="EMBL" id="FNIX01000004">
    <property type="protein sequence ID" value="SDO91475.1"/>
    <property type="molecule type" value="Genomic_DNA"/>
</dbReference>